<dbReference type="PANTHER" id="PTHR43133:SF46">
    <property type="entry name" value="RNA POLYMERASE SIGMA-70 FACTOR ECF SUBFAMILY"/>
    <property type="match status" value="1"/>
</dbReference>
<name>A0ABS9KZK3_9BACT</name>
<dbReference type="Pfam" id="PF04542">
    <property type="entry name" value="Sigma70_r2"/>
    <property type="match status" value="1"/>
</dbReference>
<dbReference type="EMBL" id="JAKLTR010000026">
    <property type="protein sequence ID" value="MCG2617812.1"/>
    <property type="molecule type" value="Genomic_DNA"/>
</dbReference>
<evidence type="ECO:0000313" key="7">
    <source>
        <dbReference type="EMBL" id="MCG2617812.1"/>
    </source>
</evidence>
<dbReference type="Pfam" id="PF08281">
    <property type="entry name" value="Sigma70_r4_2"/>
    <property type="match status" value="1"/>
</dbReference>
<gene>
    <name evidence="7" type="ORF">LZZ85_26160</name>
</gene>
<evidence type="ECO:0000256" key="2">
    <source>
        <dbReference type="ARBA" id="ARBA00023015"/>
    </source>
</evidence>
<keyword evidence="4" id="KW-0804">Transcription</keyword>
<comment type="similarity">
    <text evidence="1">Belongs to the sigma-70 factor family. ECF subfamily.</text>
</comment>
<dbReference type="SUPFAM" id="SSF88946">
    <property type="entry name" value="Sigma2 domain of RNA polymerase sigma factors"/>
    <property type="match status" value="1"/>
</dbReference>
<dbReference type="Gene3D" id="1.10.10.10">
    <property type="entry name" value="Winged helix-like DNA-binding domain superfamily/Winged helix DNA-binding domain"/>
    <property type="match status" value="1"/>
</dbReference>
<sequence>MGAALILETGYRAVRMETDDQSISTLLAKKDEATFEQVFKTYFKNLHVYACSILKDEAEAEEMVQQVFFKLWDRAENLSFNGPIAAYLYRAIHNECLNYIKHQKVRSNHQLYVAHSMKNQSEQGQGKLAGKELEARYKKALEELPEQCRLIFQLSRFGDMKYREIADELNISVKTVENQMGKALKILRQKLVEFLPILFILINL</sequence>
<feature type="domain" description="RNA polymerase sigma-70 region 2" evidence="5">
    <location>
        <begin position="39"/>
        <end position="104"/>
    </location>
</feature>
<dbReference type="NCBIfam" id="TIGR02985">
    <property type="entry name" value="Sig70_bacteroi1"/>
    <property type="match status" value="1"/>
</dbReference>
<keyword evidence="3" id="KW-0731">Sigma factor</keyword>
<dbReference type="SUPFAM" id="SSF88659">
    <property type="entry name" value="Sigma3 and sigma4 domains of RNA polymerase sigma factors"/>
    <property type="match status" value="1"/>
</dbReference>
<dbReference type="RefSeq" id="WP_237876647.1">
    <property type="nucleotide sequence ID" value="NZ_JAKLTR010000026.1"/>
</dbReference>
<dbReference type="InterPro" id="IPR039425">
    <property type="entry name" value="RNA_pol_sigma-70-like"/>
</dbReference>
<dbReference type="InterPro" id="IPR014327">
    <property type="entry name" value="RNA_pol_sigma70_bacteroid"/>
</dbReference>
<evidence type="ECO:0000259" key="6">
    <source>
        <dbReference type="Pfam" id="PF08281"/>
    </source>
</evidence>
<evidence type="ECO:0000259" key="5">
    <source>
        <dbReference type="Pfam" id="PF04542"/>
    </source>
</evidence>
<keyword evidence="2" id="KW-0805">Transcription regulation</keyword>
<dbReference type="NCBIfam" id="TIGR02937">
    <property type="entry name" value="sigma70-ECF"/>
    <property type="match status" value="1"/>
</dbReference>
<reference evidence="7" key="1">
    <citation type="submission" date="2022-01" db="EMBL/GenBank/DDBJ databases">
        <authorList>
            <person name="Jo J.-H."/>
            <person name="Im W.-T."/>
        </authorList>
    </citation>
    <scope>NUCLEOTIDE SEQUENCE</scope>
    <source>
        <strain evidence="7">NA20</strain>
    </source>
</reference>
<accession>A0ABS9KZK3</accession>
<dbReference type="PANTHER" id="PTHR43133">
    <property type="entry name" value="RNA POLYMERASE ECF-TYPE SIGMA FACTO"/>
    <property type="match status" value="1"/>
</dbReference>
<evidence type="ECO:0000256" key="1">
    <source>
        <dbReference type="ARBA" id="ARBA00010641"/>
    </source>
</evidence>
<proteinExistence type="inferred from homology"/>
<dbReference type="InterPro" id="IPR036388">
    <property type="entry name" value="WH-like_DNA-bd_sf"/>
</dbReference>
<dbReference type="CDD" id="cd06171">
    <property type="entry name" value="Sigma70_r4"/>
    <property type="match status" value="1"/>
</dbReference>
<keyword evidence="8" id="KW-1185">Reference proteome</keyword>
<feature type="domain" description="RNA polymerase sigma factor 70 region 4 type 2" evidence="6">
    <location>
        <begin position="137"/>
        <end position="186"/>
    </location>
</feature>
<evidence type="ECO:0000256" key="4">
    <source>
        <dbReference type="ARBA" id="ARBA00023163"/>
    </source>
</evidence>
<dbReference type="InterPro" id="IPR014284">
    <property type="entry name" value="RNA_pol_sigma-70_dom"/>
</dbReference>
<dbReference type="InterPro" id="IPR013325">
    <property type="entry name" value="RNA_pol_sigma_r2"/>
</dbReference>
<dbReference type="Gene3D" id="1.10.1740.10">
    <property type="match status" value="1"/>
</dbReference>
<protein>
    <submittedName>
        <fullName evidence="7">RNA polymerase sigma-70 factor</fullName>
    </submittedName>
</protein>
<evidence type="ECO:0000313" key="8">
    <source>
        <dbReference type="Proteomes" id="UP001165367"/>
    </source>
</evidence>
<dbReference type="Proteomes" id="UP001165367">
    <property type="component" value="Unassembled WGS sequence"/>
</dbReference>
<comment type="caution">
    <text evidence="7">The sequence shown here is derived from an EMBL/GenBank/DDBJ whole genome shotgun (WGS) entry which is preliminary data.</text>
</comment>
<dbReference type="InterPro" id="IPR007627">
    <property type="entry name" value="RNA_pol_sigma70_r2"/>
</dbReference>
<dbReference type="InterPro" id="IPR013249">
    <property type="entry name" value="RNA_pol_sigma70_r4_t2"/>
</dbReference>
<organism evidence="7 8">
    <name type="scientific">Terrimonas ginsenosidimutans</name>
    <dbReference type="NCBI Taxonomy" id="2908004"/>
    <lineage>
        <taxon>Bacteria</taxon>
        <taxon>Pseudomonadati</taxon>
        <taxon>Bacteroidota</taxon>
        <taxon>Chitinophagia</taxon>
        <taxon>Chitinophagales</taxon>
        <taxon>Chitinophagaceae</taxon>
        <taxon>Terrimonas</taxon>
    </lineage>
</organism>
<dbReference type="InterPro" id="IPR013324">
    <property type="entry name" value="RNA_pol_sigma_r3/r4-like"/>
</dbReference>
<evidence type="ECO:0000256" key="3">
    <source>
        <dbReference type="ARBA" id="ARBA00023082"/>
    </source>
</evidence>